<organism evidence="5 6">
    <name type="scientific">Billgrantia tianxiuensis</name>
    <dbReference type="NCBI Taxonomy" id="2497861"/>
    <lineage>
        <taxon>Bacteria</taxon>
        <taxon>Pseudomonadati</taxon>
        <taxon>Pseudomonadota</taxon>
        <taxon>Gammaproteobacteria</taxon>
        <taxon>Oceanospirillales</taxon>
        <taxon>Halomonadaceae</taxon>
        <taxon>Billgrantia</taxon>
    </lineage>
</organism>
<dbReference type="GO" id="GO:0006529">
    <property type="term" value="P:asparagine biosynthetic process"/>
    <property type="evidence" value="ECO:0007669"/>
    <property type="project" value="InterPro"/>
</dbReference>
<dbReference type="Pfam" id="PF00733">
    <property type="entry name" value="Asn_synthase"/>
    <property type="match status" value="1"/>
</dbReference>
<dbReference type="InterPro" id="IPR001962">
    <property type="entry name" value="Asn_synthase"/>
</dbReference>
<dbReference type="Proteomes" id="UP000464013">
    <property type="component" value="Chromosome"/>
</dbReference>
<accession>A0A6I6SRU1</accession>
<evidence type="ECO:0000256" key="1">
    <source>
        <dbReference type="ARBA" id="ARBA00005187"/>
    </source>
</evidence>
<comment type="pathway">
    <text evidence="1">Amino-acid biosynthesis; L-asparagine biosynthesis; L-asparagine from L-aspartate (L-Gln route): step 1/1.</text>
</comment>
<reference evidence="5 6" key="1">
    <citation type="submission" date="2019-01" db="EMBL/GenBank/DDBJ databases">
        <title>Complete genome of a denitifying bacterium Halomons sp. BC-M4-5.</title>
        <authorList>
            <person name="Wang L."/>
            <person name="Shao Z."/>
        </authorList>
    </citation>
    <scope>NUCLEOTIDE SEQUENCE [LARGE SCALE GENOMIC DNA]</scope>
    <source>
        <strain evidence="5 6">BC-M4-5</strain>
    </source>
</reference>
<dbReference type="InterPro" id="IPR029055">
    <property type="entry name" value="Ntn_hydrolases_N"/>
</dbReference>
<evidence type="ECO:0000256" key="2">
    <source>
        <dbReference type="ARBA" id="ARBA00012737"/>
    </source>
</evidence>
<dbReference type="SUPFAM" id="SSF52402">
    <property type="entry name" value="Adenine nucleotide alpha hydrolases-like"/>
    <property type="match status" value="1"/>
</dbReference>
<evidence type="ECO:0000313" key="6">
    <source>
        <dbReference type="Proteomes" id="UP000464013"/>
    </source>
</evidence>
<feature type="domain" description="Asparagine synthetase" evidence="4">
    <location>
        <begin position="229"/>
        <end position="300"/>
    </location>
</feature>
<dbReference type="KEGG" id="htx:EKK97_12310"/>
<dbReference type="GO" id="GO:0004066">
    <property type="term" value="F:asparagine synthase (glutamine-hydrolyzing) activity"/>
    <property type="evidence" value="ECO:0007669"/>
    <property type="project" value="UniProtKB-EC"/>
</dbReference>
<gene>
    <name evidence="5" type="ORF">EKK97_12310</name>
</gene>
<dbReference type="Gene3D" id="3.40.50.620">
    <property type="entry name" value="HUPs"/>
    <property type="match status" value="1"/>
</dbReference>
<evidence type="ECO:0000313" key="5">
    <source>
        <dbReference type="EMBL" id="QHC50215.1"/>
    </source>
</evidence>
<evidence type="ECO:0000259" key="4">
    <source>
        <dbReference type="Pfam" id="PF00733"/>
    </source>
</evidence>
<dbReference type="PANTHER" id="PTHR43284">
    <property type="entry name" value="ASPARAGINE SYNTHETASE (GLUTAMINE-HYDROLYZING)"/>
    <property type="match status" value="1"/>
</dbReference>
<dbReference type="InterPro" id="IPR014729">
    <property type="entry name" value="Rossmann-like_a/b/a_fold"/>
</dbReference>
<dbReference type="AlphaFoldDB" id="A0A6I6SRU1"/>
<dbReference type="EC" id="6.3.5.4" evidence="2"/>
<keyword evidence="6" id="KW-1185">Reference proteome</keyword>
<proteinExistence type="predicted"/>
<evidence type="ECO:0000256" key="3">
    <source>
        <dbReference type="ARBA" id="ARBA00048741"/>
    </source>
</evidence>
<sequence>MVRTRVAAVERRTAAQRRAGGSALSPPVSKGLFMSSIHCHFSSPRWQECTLSGDDGHVCGSAWLNGHRLSASGALKQLELAEGIEAWRKRMGDLNGFYALVRRRGNDMVAAVDRVRSIPLYYGVHAGDVYLSDDADWVRQQVDETQIHDEARADFELAGYVTGQDTLFRRVKQLRAGEALIVSDSDLGLTLSVERYFSFQYYGMSDRDDDRRLIRLEEVVEEACQQLVRMANGRQIVVPLSGGYDSRLIATLLARCGYPRVLTYAYGHRDNQEAKVSREVAQSLGLPWTFVEYSQEAWSQVADSEEYWRYQQWASGWSGIVNMQDWLAVKLLTEQGKVEPGSLFVPGHCCVTGFLLSSVFEAKRAGRLMEAGELTEALRQRHFILNESAEGEALFRERVLPRLAQDYPLDEALDPDEFIRQFVLFGWQERQAKFIVNSVRCFEFFGHDWWMPLYDRDFMAFWQSVPRHWLERRSGYVTFVEKLFAEVSGHSAPLGNAAQQSRRSLRARLTRLAAFRRGPGAHVKRLAKRLLPGLAQGNTLASTGRFPPEALERLRSQGYSHNGVAAQLFLERFSRS</sequence>
<dbReference type="EMBL" id="CP035042">
    <property type="protein sequence ID" value="QHC50215.1"/>
    <property type="molecule type" value="Genomic_DNA"/>
</dbReference>
<dbReference type="InterPro" id="IPR051786">
    <property type="entry name" value="ASN_synthetase/amidase"/>
</dbReference>
<protein>
    <recommendedName>
        <fullName evidence="2">asparagine synthase (glutamine-hydrolyzing)</fullName>
        <ecNumber evidence="2">6.3.5.4</ecNumber>
    </recommendedName>
</protein>
<dbReference type="PANTHER" id="PTHR43284:SF1">
    <property type="entry name" value="ASPARAGINE SYNTHETASE"/>
    <property type="match status" value="1"/>
</dbReference>
<name>A0A6I6SRU1_9GAMM</name>
<comment type="catalytic activity">
    <reaction evidence="3">
        <text>L-aspartate + L-glutamine + ATP + H2O = L-asparagine + L-glutamate + AMP + diphosphate + H(+)</text>
        <dbReference type="Rhea" id="RHEA:12228"/>
        <dbReference type="ChEBI" id="CHEBI:15377"/>
        <dbReference type="ChEBI" id="CHEBI:15378"/>
        <dbReference type="ChEBI" id="CHEBI:29985"/>
        <dbReference type="ChEBI" id="CHEBI:29991"/>
        <dbReference type="ChEBI" id="CHEBI:30616"/>
        <dbReference type="ChEBI" id="CHEBI:33019"/>
        <dbReference type="ChEBI" id="CHEBI:58048"/>
        <dbReference type="ChEBI" id="CHEBI:58359"/>
        <dbReference type="ChEBI" id="CHEBI:456215"/>
        <dbReference type="EC" id="6.3.5.4"/>
    </reaction>
</comment>
<dbReference type="Gene3D" id="3.60.20.10">
    <property type="entry name" value="Glutamine Phosphoribosylpyrophosphate, subunit 1, domain 1"/>
    <property type="match status" value="1"/>
</dbReference>
<dbReference type="SUPFAM" id="SSF56235">
    <property type="entry name" value="N-terminal nucleophile aminohydrolases (Ntn hydrolases)"/>
    <property type="match status" value="1"/>
</dbReference>